<feature type="transmembrane region" description="Helical" evidence="1">
    <location>
        <begin position="223"/>
        <end position="240"/>
    </location>
</feature>
<feature type="transmembrane region" description="Helical" evidence="1">
    <location>
        <begin position="183"/>
        <end position="202"/>
    </location>
</feature>
<dbReference type="AlphaFoldDB" id="A0A1A9W7F7"/>
<reference evidence="2" key="2">
    <citation type="submission" date="2020-05" db="UniProtKB">
        <authorList>
            <consortium name="EnsemblMetazoa"/>
        </authorList>
    </citation>
    <scope>IDENTIFICATION</scope>
    <source>
        <strain evidence="2">IAEA</strain>
    </source>
</reference>
<name>A0A1A9W7F7_9MUSC</name>
<evidence type="ECO:0000313" key="2">
    <source>
        <dbReference type="EnsemblMetazoa" id="GBRI008846-PA"/>
    </source>
</evidence>
<keyword evidence="1" id="KW-1133">Transmembrane helix</keyword>
<evidence type="ECO:0000256" key="1">
    <source>
        <dbReference type="SAM" id="Phobius"/>
    </source>
</evidence>
<keyword evidence="1" id="KW-0472">Membrane</keyword>
<reference evidence="3" key="1">
    <citation type="submission" date="2014-03" db="EMBL/GenBank/DDBJ databases">
        <authorList>
            <person name="Aksoy S."/>
            <person name="Warren W."/>
            <person name="Wilson R.K."/>
        </authorList>
    </citation>
    <scope>NUCLEOTIDE SEQUENCE [LARGE SCALE GENOMIC DNA]</scope>
    <source>
        <strain evidence="3">IAEA</strain>
    </source>
</reference>
<proteinExistence type="predicted"/>
<dbReference type="Proteomes" id="UP000091820">
    <property type="component" value="Unassembled WGS sequence"/>
</dbReference>
<evidence type="ECO:0000313" key="3">
    <source>
        <dbReference type="Proteomes" id="UP000091820"/>
    </source>
</evidence>
<organism evidence="2 3">
    <name type="scientific">Glossina brevipalpis</name>
    <dbReference type="NCBI Taxonomy" id="37001"/>
    <lineage>
        <taxon>Eukaryota</taxon>
        <taxon>Metazoa</taxon>
        <taxon>Ecdysozoa</taxon>
        <taxon>Arthropoda</taxon>
        <taxon>Hexapoda</taxon>
        <taxon>Insecta</taxon>
        <taxon>Pterygota</taxon>
        <taxon>Neoptera</taxon>
        <taxon>Endopterygota</taxon>
        <taxon>Diptera</taxon>
        <taxon>Brachycera</taxon>
        <taxon>Muscomorpha</taxon>
        <taxon>Hippoboscoidea</taxon>
        <taxon>Glossinidae</taxon>
        <taxon>Glossina</taxon>
    </lineage>
</organism>
<protein>
    <submittedName>
        <fullName evidence="2">Uncharacterized protein</fullName>
    </submittedName>
</protein>
<dbReference type="EnsemblMetazoa" id="GBRI008846-RA">
    <property type="protein sequence ID" value="GBRI008846-PA"/>
    <property type="gene ID" value="GBRI008846"/>
</dbReference>
<dbReference type="VEuPathDB" id="VectorBase:GBRI008846"/>
<keyword evidence="3" id="KW-1185">Reference proteome</keyword>
<sequence length="251" mass="27166">MKTLRGSTRQGIKTSYVIQAMSFQAVTASSLSASLIINNNATDTNPTTTIINTVSTVSAGLSVTTKIITTRTPITTTTTTTTTTKTIALKSFPSSRSSVTATITTAATPLFYTCTSASTSLIAQPPPTKIFKTDHLCVNAYGLPAVAAAPAGAATVGHPCVYCVIPVVLRSVFYFILRQITQMSFATQLISMLTLLINRNLIKLHLVTKQSHDVTNGMLYDRNLTLADFELIFFVFVMLIKETVKNDYNLY</sequence>
<keyword evidence="1" id="KW-0812">Transmembrane</keyword>
<accession>A0A1A9W7F7</accession>